<organism evidence="3 4">
    <name type="scientific">Acinetobacter vivianii</name>
    <dbReference type="NCBI Taxonomy" id="1776742"/>
    <lineage>
        <taxon>Bacteria</taxon>
        <taxon>Pseudomonadati</taxon>
        <taxon>Pseudomonadota</taxon>
        <taxon>Gammaproteobacteria</taxon>
        <taxon>Moraxellales</taxon>
        <taxon>Moraxellaceae</taxon>
        <taxon>Acinetobacter</taxon>
    </lineage>
</organism>
<dbReference type="PANTHER" id="PTHR35401">
    <property type="entry name" value="COPG FAMILY HELIX-TURN-HELIX PROTEIN-RELATED-RELATED"/>
    <property type="match status" value="1"/>
</dbReference>
<proteinExistence type="inferred from homology"/>
<comment type="caution">
    <text evidence="3">The sequence shown here is derived from an EMBL/GenBank/DDBJ whole genome shotgun (WGS) entry which is preliminary data.</text>
</comment>
<dbReference type="SUPFAM" id="SSF47598">
    <property type="entry name" value="Ribbon-helix-helix"/>
    <property type="match status" value="1"/>
</dbReference>
<name>N8WAD0_9GAMM</name>
<comment type="similarity">
    <text evidence="2">Belongs to the TacA antitoxin family.</text>
</comment>
<evidence type="ECO:0000313" key="4">
    <source>
        <dbReference type="Proteomes" id="UP000013049"/>
    </source>
</evidence>
<gene>
    <name evidence="3" type="ORF">F971_00571</name>
</gene>
<dbReference type="HOGENOM" id="CLU_152494_3_0_6"/>
<dbReference type="PANTHER" id="PTHR35401:SF2">
    <property type="entry name" value="ABC-TYPE TRANSPORT SYSTEM"/>
    <property type="match status" value="1"/>
</dbReference>
<dbReference type="Proteomes" id="UP000013049">
    <property type="component" value="Unassembled WGS sequence"/>
</dbReference>
<dbReference type="GO" id="GO:0006355">
    <property type="term" value="P:regulation of DNA-templated transcription"/>
    <property type="evidence" value="ECO:0007669"/>
    <property type="project" value="InterPro"/>
</dbReference>
<sequence>MNKTLDSRERISARISKELYERLNKAAEISGTTLNSFIVQIATREAEQIIEKYNYKVLSFSNLEDALWFKQQVEGPALSNKNLKEAFKSYKEVLNDPATNARLRQLN</sequence>
<accession>N8WAD0</accession>
<reference evidence="3 4" key="1">
    <citation type="submission" date="2013-02" db="EMBL/GenBank/DDBJ databases">
        <title>The Genome Sequence of Acinetobacter sp. NIPH 758.</title>
        <authorList>
            <consortium name="The Broad Institute Genome Sequencing Platform"/>
            <consortium name="The Broad Institute Genome Sequencing Center for Infectious Disease"/>
            <person name="Cerqueira G."/>
            <person name="Feldgarden M."/>
            <person name="Courvalin P."/>
            <person name="Perichon B."/>
            <person name="Grillot-Courvalin C."/>
            <person name="Clermont D."/>
            <person name="Rocha E."/>
            <person name="Yoon E.-J."/>
            <person name="Nemec A."/>
            <person name="Walker B."/>
            <person name="Young S.K."/>
            <person name="Zeng Q."/>
            <person name="Gargeya S."/>
            <person name="Fitzgerald M."/>
            <person name="Haas B."/>
            <person name="Abouelleil A."/>
            <person name="Alvarado L."/>
            <person name="Arachchi H.M."/>
            <person name="Berlin A.M."/>
            <person name="Chapman S.B."/>
            <person name="Dewar J."/>
            <person name="Goldberg J."/>
            <person name="Griggs A."/>
            <person name="Gujja S."/>
            <person name="Hansen M."/>
            <person name="Howarth C."/>
            <person name="Imamovic A."/>
            <person name="Larimer J."/>
            <person name="McCowan C."/>
            <person name="Murphy C."/>
            <person name="Neiman D."/>
            <person name="Pearson M."/>
            <person name="Priest M."/>
            <person name="Roberts A."/>
            <person name="Saif S."/>
            <person name="Shea T."/>
            <person name="Sisk P."/>
            <person name="Sykes S."/>
            <person name="Wortman J."/>
            <person name="Nusbaum C."/>
            <person name="Birren B."/>
        </authorList>
    </citation>
    <scope>NUCLEOTIDE SEQUENCE [LARGE SCALE GENOMIC DNA]</scope>
    <source>
        <strain evidence="3 4">NIPH 758</strain>
    </source>
</reference>
<dbReference type="eggNOG" id="COG4453">
    <property type="taxonomic scope" value="Bacteria"/>
</dbReference>
<dbReference type="InterPro" id="IPR010985">
    <property type="entry name" value="Ribbon_hlx_hlx"/>
</dbReference>
<dbReference type="EMBL" id="APPC01000009">
    <property type="protein sequence ID" value="ENU93853.1"/>
    <property type="molecule type" value="Genomic_DNA"/>
</dbReference>
<dbReference type="RefSeq" id="WP_004775009.1">
    <property type="nucleotide sequence ID" value="NZ_KB849365.1"/>
</dbReference>
<dbReference type="Gene3D" id="1.20.5.780">
    <property type="entry name" value="Single helix bin"/>
    <property type="match status" value="1"/>
</dbReference>
<evidence type="ECO:0000313" key="3">
    <source>
        <dbReference type="EMBL" id="ENU93853.1"/>
    </source>
</evidence>
<dbReference type="InterPro" id="IPR014795">
    <property type="entry name" value="TacA_1-like"/>
</dbReference>
<evidence type="ECO:0000256" key="1">
    <source>
        <dbReference type="ARBA" id="ARBA00022649"/>
    </source>
</evidence>
<evidence type="ECO:0000256" key="2">
    <source>
        <dbReference type="ARBA" id="ARBA00049988"/>
    </source>
</evidence>
<keyword evidence="1" id="KW-1277">Toxin-antitoxin system</keyword>
<protein>
    <submittedName>
        <fullName evidence="3">Uncharacterized protein</fullName>
    </submittedName>
</protein>
<dbReference type="PATRIC" id="fig|1217712.3.peg.544"/>
<dbReference type="AlphaFoldDB" id="N8WAD0"/>
<dbReference type="Pfam" id="PF08681">
    <property type="entry name" value="TacA1"/>
    <property type="match status" value="1"/>
</dbReference>